<organism evidence="2 3">
    <name type="scientific">Ciona savignyi</name>
    <name type="common">Pacific transparent sea squirt</name>
    <dbReference type="NCBI Taxonomy" id="51511"/>
    <lineage>
        <taxon>Eukaryota</taxon>
        <taxon>Metazoa</taxon>
        <taxon>Chordata</taxon>
        <taxon>Tunicata</taxon>
        <taxon>Ascidiacea</taxon>
        <taxon>Phlebobranchia</taxon>
        <taxon>Cionidae</taxon>
        <taxon>Ciona</taxon>
    </lineage>
</organism>
<reference evidence="2" key="3">
    <citation type="submission" date="2025-09" db="UniProtKB">
        <authorList>
            <consortium name="Ensembl"/>
        </authorList>
    </citation>
    <scope>IDENTIFICATION</scope>
</reference>
<dbReference type="InterPro" id="IPR040839">
    <property type="entry name" value="MG4"/>
</dbReference>
<protein>
    <recommendedName>
        <fullName evidence="1">Alpha-2-macroglobulin bait region domain-containing protein</fullName>
    </recommendedName>
</protein>
<dbReference type="PANTHER" id="PTHR11412">
    <property type="entry name" value="MACROGLOBULIN / COMPLEMENT"/>
    <property type="match status" value="1"/>
</dbReference>
<accession>H2ZNR3</accession>
<dbReference type="Gene3D" id="6.20.50.160">
    <property type="match status" value="1"/>
</dbReference>
<reference evidence="3" key="1">
    <citation type="submission" date="2003-08" db="EMBL/GenBank/DDBJ databases">
        <authorList>
            <person name="Birren B."/>
            <person name="Nusbaum C."/>
            <person name="Abebe A."/>
            <person name="Abouelleil A."/>
            <person name="Adekoya E."/>
            <person name="Ait-zahra M."/>
            <person name="Allen N."/>
            <person name="Allen T."/>
            <person name="An P."/>
            <person name="Anderson M."/>
            <person name="Anderson S."/>
            <person name="Arachchi H."/>
            <person name="Armbruster J."/>
            <person name="Bachantsang P."/>
            <person name="Baldwin J."/>
            <person name="Barry A."/>
            <person name="Bayul T."/>
            <person name="Blitshsteyn B."/>
            <person name="Bloom T."/>
            <person name="Blye J."/>
            <person name="Boguslavskiy L."/>
            <person name="Borowsky M."/>
            <person name="Boukhgalter B."/>
            <person name="Brunache A."/>
            <person name="Butler J."/>
            <person name="Calixte N."/>
            <person name="Calvo S."/>
            <person name="Camarata J."/>
            <person name="Campo K."/>
            <person name="Chang J."/>
            <person name="Cheshatsang Y."/>
            <person name="Citroen M."/>
            <person name="Collymore A."/>
            <person name="Considine T."/>
            <person name="Cook A."/>
            <person name="Cooke P."/>
            <person name="Corum B."/>
            <person name="Cuomo C."/>
            <person name="David R."/>
            <person name="Dawoe T."/>
            <person name="Degray S."/>
            <person name="Dodge S."/>
            <person name="Dooley K."/>
            <person name="Dorje P."/>
            <person name="Dorjee K."/>
            <person name="Dorris L."/>
            <person name="Duffey N."/>
            <person name="Dupes A."/>
            <person name="Elkins T."/>
            <person name="Engels R."/>
            <person name="Erickson J."/>
            <person name="Farina A."/>
            <person name="Faro S."/>
            <person name="Ferreira P."/>
            <person name="Fischer H."/>
            <person name="Fitzgerald M."/>
            <person name="Foley K."/>
            <person name="Gage D."/>
            <person name="Galagan J."/>
            <person name="Gearin G."/>
            <person name="Gnerre S."/>
            <person name="Gnirke A."/>
            <person name="Goyette A."/>
            <person name="Graham J."/>
            <person name="Grandbois E."/>
            <person name="Gyaltsen K."/>
            <person name="Hafez N."/>
            <person name="Hagopian D."/>
            <person name="Hagos B."/>
            <person name="Hall J."/>
            <person name="Hatcher B."/>
            <person name="Heller A."/>
            <person name="Higgins H."/>
            <person name="Honan T."/>
            <person name="Horn A."/>
            <person name="Houde N."/>
            <person name="Hughes L."/>
            <person name="Hulme W."/>
            <person name="Husby E."/>
            <person name="Iliev I."/>
            <person name="Jaffe D."/>
            <person name="Jones C."/>
            <person name="Kamal M."/>
            <person name="Kamat A."/>
            <person name="Kamvysselis M."/>
            <person name="Karlsson E."/>
            <person name="Kells C."/>
            <person name="Kieu A."/>
            <person name="Kisner P."/>
            <person name="Kodira C."/>
            <person name="Kulbokas E."/>
            <person name="Labutti K."/>
            <person name="Lama D."/>
            <person name="Landers T."/>
            <person name="Leger J."/>
            <person name="Levine S."/>
            <person name="Lewis D."/>
            <person name="Lewis T."/>
            <person name="Lindblad-toh K."/>
            <person name="Liu X."/>
            <person name="Lokyitsang T."/>
            <person name="Lokyitsang Y."/>
            <person name="Lucien O."/>
            <person name="Lui A."/>
            <person name="Ma L.J."/>
            <person name="Mabbitt R."/>
            <person name="Macdonald J."/>
            <person name="Maclean C."/>
            <person name="Major J."/>
            <person name="Manning J."/>
            <person name="Marabella R."/>
            <person name="Maru K."/>
            <person name="Matthews C."/>
            <person name="Mauceli E."/>
            <person name="Mccarthy M."/>
            <person name="Mcdonough S."/>
            <person name="Mcghee T."/>
            <person name="Meldrim J."/>
            <person name="Meneus L."/>
            <person name="Mesirov J."/>
            <person name="Mihalev A."/>
            <person name="Mihova T."/>
            <person name="Mikkelsen T."/>
            <person name="Mlenga V."/>
            <person name="Moru K."/>
            <person name="Mozes J."/>
            <person name="Mulrain L."/>
            <person name="Munson G."/>
            <person name="Naylor J."/>
            <person name="Newes C."/>
            <person name="Nguyen C."/>
            <person name="Nguyen N."/>
            <person name="Nguyen T."/>
            <person name="Nicol R."/>
            <person name="Nielsen C."/>
            <person name="Nizzari M."/>
            <person name="Norbu C."/>
            <person name="Norbu N."/>
            <person name="O'donnell P."/>
            <person name="Okoawo O."/>
            <person name="O'leary S."/>
            <person name="Omotosho B."/>
            <person name="O'neill K."/>
            <person name="Osman S."/>
            <person name="Parker S."/>
            <person name="Perrin D."/>
            <person name="Phunkhang P."/>
            <person name="Piqani B."/>
            <person name="Purcell S."/>
            <person name="Rachupka T."/>
            <person name="Ramasamy U."/>
            <person name="Rameau R."/>
            <person name="Ray V."/>
            <person name="Raymond C."/>
            <person name="Retta R."/>
            <person name="Richardson S."/>
            <person name="Rise C."/>
            <person name="Rodriguez J."/>
            <person name="Rogers J."/>
            <person name="Rogov P."/>
            <person name="Rutman M."/>
            <person name="Schupbach R."/>
            <person name="Seaman C."/>
            <person name="Settipalli S."/>
            <person name="Sharpe T."/>
            <person name="Sheridan J."/>
            <person name="Sherpa N."/>
            <person name="Shi J."/>
            <person name="Smirnov S."/>
            <person name="Smith C."/>
            <person name="Sougnez C."/>
            <person name="Spencer B."/>
            <person name="Stalker J."/>
            <person name="Stange-thomann N."/>
            <person name="Stavropoulos S."/>
            <person name="Stetson K."/>
            <person name="Stone C."/>
            <person name="Stone S."/>
            <person name="Stubbs M."/>
            <person name="Talamas J."/>
            <person name="Tchuinga P."/>
            <person name="Tenzing P."/>
            <person name="Tesfaye S."/>
            <person name="Theodore J."/>
            <person name="Thoulutsang Y."/>
            <person name="Topham K."/>
            <person name="Towey S."/>
            <person name="Tsamla T."/>
            <person name="Tsomo N."/>
            <person name="Vallee D."/>
            <person name="Vassiliev H."/>
            <person name="Venkataraman V."/>
            <person name="Vinson J."/>
            <person name="Vo A."/>
            <person name="Wade C."/>
            <person name="Wang S."/>
            <person name="Wangchuk T."/>
            <person name="Wangdi T."/>
            <person name="Whittaker C."/>
            <person name="Wilkinson J."/>
            <person name="Wu Y."/>
            <person name="Wyman D."/>
            <person name="Yadav S."/>
            <person name="Yang S."/>
            <person name="Yang X."/>
            <person name="Yeager S."/>
            <person name="Yee E."/>
            <person name="Young G."/>
            <person name="Zainoun J."/>
            <person name="Zembeck L."/>
            <person name="Zimmer A."/>
            <person name="Zody M."/>
            <person name="Lander E."/>
        </authorList>
    </citation>
    <scope>NUCLEOTIDE SEQUENCE [LARGE SCALE GENOMIC DNA]</scope>
</reference>
<dbReference type="PANTHER" id="PTHR11412:SF166">
    <property type="entry name" value="NTR DOMAIN-CONTAINING PROTEIN"/>
    <property type="match status" value="1"/>
</dbReference>
<sequence length="477" mass="52720">MESAIIQNIPIIKTPYKIADSRVLQFYTPRISYILQVDIQDILSGQNIRNVPVVIEIIPSSGNPVSRNSNSGNDGQINFPYNFNGVGTQRIRVTTANPDLEDENQASINITIRPYHSPGNRFLTVKPNRHNIGVGQNFFVTFAFNSPTPTEIRYYVVARGSIVASGKNTPLANAHDSTQIIDITHKMVPSARVVAYYLHGAEVVSNSVWIDVIDECKDELSVEVPEQVQPGGSVQYTVTGGGGATVSLSGVDRAAYFLYNQSRVTRQTMFNEMEEYDQGCVRNGGRNGQNVFFGAGLSITTNTLKPSSVDNLLCNSQASSRKKRQAEPTVVISVEDKFLQCAENGKKINTEVSCMTRYKQTKENYDDVYPGCSELFLQACETAVEAQSSRRGRMLGRALANQNNLQRSVDAAVRKDFKESLIFSINTIPQDGTLQFQEPATDSITTYEIDAMAMKDTEDGFCIAPTAHLKVFKDVFI</sequence>
<dbReference type="AlphaFoldDB" id="H2ZNR3"/>
<dbReference type="GO" id="GO:0004866">
    <property type="term" value="F:endopeptidase inhibitor activity"/>
    <property type="evidence" value="ECO:0007669"/>
    <property type="project" value="InterPro"/>
</dbReference>
<name>H2ZNR3_CIOSA</name>
<dbReference type="Gene3D" id="2.20.130.20">
    <property type="match status" value="1"/>
</dbReference>
<proteinExistence type="predicted"/>
<feature type="domain" description="Alpha-2-macroglobulin bait region" evidence="1">
    <location>
        <begin position="123"/>
        <end position="258"/>
    </location>
</feature>
<dbReference type="Gene3D" id="2.60.40.1930">
    <property type="match status" value="2"/>
</dbReference>
<dbReference type="InterPro" id="IPR001599">
    <property type="entry name" value="Macroglobln_a2"/>
</dbReference>
<dbReference type="Ensembl" id="ENSCSAVT00000019437.1">
    <property type="protein sequence ID" value="ENSCSAVP00000019229.1"/>
    <property type="gene ID" value="ENSCSAVG00000011292.1"/>
</dbReference>
<dbReference type="InterPro" id="IPR050473">
    <property type="entry name" value="A2M/Complement_sys"/>
</dbReference>
<evidence type="ECO:0000313" key="2">
    <source>
        <dbReference type="Ensembl" id="ENSCSAVP00000019229.1"/>
    </source>
</evidence>
<dbReference type="GeneTree" id="ENSGT00940000165966"/>
<dbReference type="InterPro" id="IPR011625">
    <property type="entry name" value="A2M_N_BRD"/>
</dbReference>
<dbReference type="Pfam" id="PF17789">
    <property type="entry name" value="MG4"/>
    <property type="match status" value="1"/>
</dbReference>
<evidence type="ECO:0000259" key="1">
    <source>
        <dbReference type="SMART" id="SM01359"/>
    </source>
</evidence>
<dbReference type="HOGENOM" id="CLU_573140_0_0_1"/>
<reference evidence="2" key="2">
    <citation type="submission" date="2025-08" db="UniProtKB">
        <authorList>
            <consortium name="Ensembl"/>
        </authorList>
    </citation>
    <scope>IDENTIFICATION</scope>
</reference>
<dbReference type="InterPro" id="IPR013783">
    <property type="entry name" value="Ig-like_fold"/>
</dbReference>
<dbReference type="Pfam" id="PF00207">
    <property type="entry name" value="A2M"/>
    <property type="match status" value="1"/>
</dbReference>
<dbReference type="SMART" id="SM01359">
    <property type="entry name" value="A2M_N_2"/>
    <property type="match status" value="1"/>
</dbReference>
<dbReference type="Proteomes" id="UP000007875">
    <property type="component" value="Unassembled WGS sequence"/>
</dbReference>
<dbReference type="Gene3D" id="2.60.40.10">
    <property type="entry name" value="Immunoglobulins"/>
    <property type="match status" value="1"/>
</dbReference>
<evidence type="ECO:0000313" key="3">
    <source>
        <dbReference type="Proteomes" id="UP000007875"/>
    </source>
</evidence>
<dbReference type="Gene3D" id="2.60.40.1940">
    <property type="match status" value="1"/>
</dbReference>
<keyword evidence="3" id="KW-1185">Reference proteome</keyword>
<dbReference type="Pfam" id="PF07703">
    <property type="entry name" value="A2M_BRD"/>
    <property type="match status" value="1"/>
</dbReference>